<dbReference type="OrthoDB" id="3004525at2759"/>
<feature type="domain" description="CxC2-like cysteine cluster KDZ transposase-associated" evidence="2">
    <location>
        <begin position="207"/>
        <end position="312"/>
    </location>
</feature>
<feature type="region of interest" description="Disordered" evidence="1">
    <location>
        <begin position="59"/>
        <end position="88"/>
    </location>
</feature>
<evidence type="ECO:0000313" key="3">
    <source>
        <dbReference type="EMBL" id="TDL13919.1"/>
    </source>
</evidence>
<dbReference type="Proteomes" id="UP000294933">
    <property type="component" value="Unassembled WGS sequence"/>
</dbReference>
<proteinExistence type="predicted"/>
<evidence type="ECO:0000313" key="4">
    <source>
        <dbReference type="Proteomes" id="UP000294933"/>
    </source>
</evidence>
<organism evidence="3 4">
    <name type="scientific">Rickenella mellea</name>
    <dbReference type="NCBI Taxonomy" id="50990"/>
    <lineage>
        <taxon>Eukaryota</taxon>
        <taxon>Fungi</taxon>
        <taxon>Dikarya</taxon>
        <taxon>Basidiomycota</taxon>
        <taxon>Agaricomycotina</taxon>
        <taxon>Agaricomycetes</taxon>
        <taxon>Hymenochaetales</taxon>
        <taxon>Rickenellaceae</taxon>
        <taxon>Rickenella</taxon>
    </lineage>
</organism>
<keyword evidence="4" id="KW-1185">Reference proteome</keyword>
<reference evidence="3 4" key="1">
    <citation type="submission" date="2018-06" db="EMBL/GenBank/DDBJ databases">
        <title>A transcriptomic atlas of mushroom development highlights an independent origin of complex multicellularity.</title>
        <authorList>
            <consortium name="DOE Joint Genome Institute"/>
            <person name="Krizsan K."/>
            <person name="Almasi E."/>
            <person name="Merenyi Z."/>
            <person name="Sahu N."/>
            <person name="Viragh M."/>
            <person name="Koszo T."/>
            <person name="Mondo S."/>
            <person name="Kiss B."/>
            <person name="Balint B."/>
            <person name="Kues U."/>
            <person name="Barry K."/>
            <person name="Hegedus J.C."/>
            <person name="Henrissat B."/>
            <person name="Johnson J."/>
            <person name="Lipzen A."/>
            <person name="Ohm R."/>
            <person name="Nagy I."/>
            <person name="Pangilinan J."/>
            <person name="Yan J."/>
            <person name="Xiong Y."/>
            <person name="Grigoriev I.V."/>
            <person name="Hibbett D.S."/>
            <person name="Nagy L.G."/>
        </authorList>
    </citation>
    <scope>NUCLEOTIDE SEQUENCE [LARGE SCALE GENOMIC DNA]</scope>
    <source>
        <strain evidence="3 4">SZMC22713</strain>
    </source>
</reference>
<dbReference type="AlphaFoldDB" id="A0A4Y7PH82"/>
<dbReference type="InterPro" id="IPR041457">
    <property type="entry name" value="CxC2_KDZ-assoc"/>
</dbReference>
<gene>
    <name evidence="3" type="ORF">BD410DRAFT_846516</name>
</gene>
<name>A0A4Y7PH82_9AGAM</name>
<dbReference type="STRING" id="50990.A0A4Y7PH82"/>
<evidence type="ECO:0000256" key="1">
    <source>
        <dbReference type="SAM" id="MobiDB-lite"/>
    </source>
</evidence>
<protein>
    <recommendedName>
        <fullName evidence="2">CxC2-like cysteine cluster KDZ transposase-associated domain-containing protein</fullName>
    </recommendedName>
</protein>
<sequence>MPAGSAVKRKRTHYIIVDRDEPPDADAETVEVSKHIVTQKKPKQRPIARVALDVDKAPTTPATSVVPVDKTTSHTSGADVESEDGGHMGGPDLADYADHDMWESEYVDDCLADYADDLSATPQAKKRSRTRIGLNIENCSSMNFFDKTECHIPRLLFAVVGLTMLVIGAKTAHSLSYGARSVSVAVTLDFRCIALRWNDFFFEKTTLTNLGFRIQLGHDGKTCHVPAPASEDITVIHTNGIHSLAADFCGCSQSLPRVVQILRLAWWPATVDRPQTAVTFATLDLFHNLTLQSKMNVFDFYWSIAHLTDNIGIEDLKYRYTELARIVREFRHIMSVKRSGRGHDPSGILGTQPGECAIECPACPQPGRNMAKSYDSITSSDRSSWTPHGLHIVLIQS</sequence>
<dbReference type="Pfam" id="PF18803">
    <property type="entry name" value="CxC2"/>
    <property type="match status" value="1"/>
</dbReference>
<accession>A0A4Y7PH82</accession>
<dbReference type="VEuPathDB" id="FungiDB:BD410DRAFT_846516"/>
<dbReference type="EMBL" id="ML170432">
    <property type="protein sequence ID" value="TDL13919.1"/>
    <property type="molecule type" value="Genomic_DNA"/>
</dbReference>
<evidence type="ECO:0000259" key="2">
    <source>
        <dbReference type="Pfam" id="PF18803"/>
    </source>
</evidence>